<feature type="region of interest" description="Disordered" evidence="1">
    <location>
        <begin position="308"/>
        <end position="345"/>
    </location>
</feature>
<dbReference type="RefSeq" id="XP_024720111.1">
    <property type="nucleotide sequence ID" value="XM_024864109.1"/>
</dbReference>
<protein>
    <submittedName>
        <fullName evidence="2">Uncharacterized protein</fullName>
    </submittedName>
</protein>
<name>A0A2T3AZR9_AMORE</name>
<feature type="region of interest" description="Disordered" evidence="1">
    <location>
        <begin position="667"/>
        <end position="809"/>
    </location>
</feature>
<feature type="compositionally biased region" description="Polar residues" evidence="1">
    <location>
        <begin position="267"/>
        <end position="276"/>
    </location>
</feature>
<evidence type="ECO:0000256" key="1">
    <source>
        <dbReference type="SAM" id="MobiDB-lite"/>
    </source>
</evidence>
<feature type="compositionally biased region" description="Basic residues" evidence="1">
    <location>
        <begin position="174"/>
        <end position="184"/>
    </location>
</feature>
<accession>A0A2T3AZR9</accession>
<feature type="compositionally biased region" description="Polar residues" evidence="1">
    <location>
        <begin position="131"/>
        <end position="145"/>
    </location>
</feature>
<feature type="compositionally biased region" description="Acidic residues" evidence="1">
    <location>
        <begin position="550"/>
        <end position="567"/>
    </location>
</feature>
<proteinExistence type="predicted"/>
<dbReference type="GeneID" id="36572190"/>
<keyword evidence="3" id="KW-1185">Reference proteome</keyword>
<evidence type="ECO:0000313" key="3">
    <source>
        <dbReference type="Proteomes" id="UP000241818"/>
    </source>
</evidence>
<feature type="compositionally biased region" description="Basic residues" evidence="1">
    <location>
        <begin position="279"/>
        <end position="296"/>
    </location>
</feature>
<feature type="compositionally biased region" description="Basic residues" evidence="1">
    <location>
        <begin position="219"/>
        <end position="235"/>
    </location>
</feature>
<feature type="compositionally biased region" description="Basic and acidic residues" evidence="1">
    <location>
        <begin position="146"/>
        <end position="160"/>
    </location>
</feature>
<feature type="compositionally biased region" description="Basic residues" evidence="1">
    <location>
        <begin position="14"/>
        <end position="23"/>
    </location>
</feature>
<feature type="compositionally biased region" description="Basic and acidic residues" evidence="1">
    <location>
        <begin position="197"/>
        <end position="207"/>
    </location>
</feature>
<feature type="compositionally biased region" description="Polar residues" evidence="1">
    <location>
        <begin position="681"/>
        <end position="699"/>
    </location>
</feature>
<organism evidence="2 3">
    <name type="scientific">Amorphotheca resinae ATCC 22711</name>
    <dbReference type="NCBI Taxonomy" id="857342"/>
    <lineage>
        <taxon>Eukaryota</taxon>
        <taxon>Fungi</taxon>
        <taxon>Dikarya</taxon>
        <taxon>Ascomycota</taxon>
        <taxon>Pezizomycotina</taxon>
        <taxon>Leotiomycetes</taxon>
        <taxon>Helotiales</taxon>
        <taxon>Amorphothecaceae</taxon>
        <taxon>Amorphotheca</taxon>
    </lineage>
</organism>
<dbReference type="AlphaFoldDB" id="A0A2T3AZR9"/>
<feature type="compositionally biased region" description="Polar residues" evidence="1">
    <location>
        <begin position="767"/>
        <end position="776"/>
    </location>
</feature>
<dbReference type="Proteomes" id="UP000241818">
    <property type="component" value="Unassembled WGS sequence"/>
</dbReference>
<feature type="compositionally biased region" description="Acidic residues" evidence="1">
    <location>
        <begin position="161"/>
        <end position="170"/>
    </location>
</feature>
<feature type="region of interest" description="Disordered" evidence="1">
    <location>
        <begin position="475"/>
        <end position="513"/>
    </location>
</feature>
<dbReference type="OrthoDB" id="3565484at2759"/>
<feature type="region of interest" description="Disordered" evidence="1">
    <location>
        <begin position="1"/>
        <end position="29"/>
    </location>
</feature>
<reference evidence="2 3" key="1">
    <citation type="journal article" date="2018" name="New Phytol.">
        <title>Comparative genomics and transcriptomics depict ericoid mycorrhizal fungi as versatile saprotrophs and plant mutualists.</title>
        <authorList>
            <person name="Martino E."/>
            <person name="Morin E."/>
            <person name="Grelet G.A."/>
            <person name="Kuo A."/>
            <person name="Kohler A."/>
            <person name="Daghino S."/>
            <person name="Barry K.W."/>
            <person name="Cichocki N."/>
            <person name="Clum A."/>
            <person name="Dockter R.B."/>
            <person name="Hainaut M."/>
            <person name="Kuo R.C."/>
            <person name="LaButti K."/>
            <person name="Lindahl B.D."/>
            <person name="Lindquist E.A."/>
            <person name="Lipzen A."/>
            <person name="Khouja H.R."/>
            <person name="Magnuson J."/>
            <person name="Murat C."/>
            <person name="Ohm R.A."/>
            <person name="Singer S.W."/>
            <person name="Spatafora J.W."/>
            <person name="Wang M."/>
            <person name="Veneault-Fourrey C."/>
            <person name="Henrissat B."/>
            <person name="Grigoriev I.V."/>
            <person name="Martin F.M."/>
            <person name="Perotto S."/>
        </authorList>
    </citation>
    <scope>NUCLEOTIDE SEQUENCE [LARGE SCALE GENOMIC DNA]</scope>
    <source>
        <strain evidence="2 3">ATCC 22711</strain>
    </source>
</reference>
<feature type="compositionally biased region" description="Basic and acidic residues" evidence="1">
    <location>
        <begin position="421"/>
        <end position="433"/>
    </location>
</feature>
<feature type="region of interest" description="Disordered" evidence="1">
    <location>
        <begin position="130"/>
        <end position="296"/>
    </location>
</feature>
<evidence type="ECO:0000313" key="2">
    <source>
        <dbReference type="EMBL" id="PSS16603.1"/>
    </source>
</evidence>
<dbReference type="InParanoid" id="A0A2T3AZR9"/>
<feature type="compositionally biased region" description="Low complexity" evidence="1">
    <location>
        <begin position="740"/>
        <end position="753"/>
    </location>
</feature>
<feature type="region of interest" description="Disordered" evidence="1">
    <location>
        <begin position="533"/>
        <end position="589"/>
    </location>
</feature>
<feature type="compositionally biased region" description="Basic and acidic residues" evidence="1">
    <location>
        <begin position="534"/>
        <end position="549"/>
    </location>
</feature>
<gene>
    <name evidence="2" type="ORF">M430DRAFT_19583</name>
</gene>
<dbReference type="EMBL" id="KZ679012">
    <property type="protein sequence ID" value="PSS16603.1"/>
    <property type="molecule type" value="Genomic_DNA"/>
</dbReference>
<sequence length="863" mass="99116">MDLHPMFIMDPERSRKKQRRHPKPVPPNVSVEAIKRSLKTTPSPRRFREQRLRRLQERLQQREQAPCQAPETNVSLALQGMDSAINQGQEDEGVSIQQDDEEEQLDELDLEVLHMGRNADYVLADGESLVRNDTPSWGSKLTLESPNRDSPDPDELRYQEDGADPEDYEEPLSKRRRCYGRKNHNANVRRISLQGLDGRRGSKHGEMPDDAQSDSSQRRIGHANPKPRKKKKQSRRLPVDELALVSERINAPDLEVDDDEARDLSQDPISQLSSDNRSPKRRKPTSKQHTKVRRRRTFSDIDILDFRLPKPRDLSPRSRYRLQRSPTYSDGFEGKEADPIGKPMLVPQKRRPQEKFNIITVRMDELTLVAEKHFGGDTQGLKHLSRNRHPLRRNIKRRPVVLEDNENGVGGNDTMFSGPQPEEKARHSLEHTRGLLPRSENSNLQIPRTPTLPLKRKQSLNRKVTFSEEVDVHQLSTMDTTQTETRDLSRCNGHRKSEGSQQTNRTAPEMQSPKLPKWDELSVLQQLSMVSVQRRIDSSDSDDSDHSEFCTDEEESSDEASEGEEEKQDGVDILPDIDSGEDDDAKLEDNMDHREIELKLEKEIPDSMDAEINKTLRCMHERQPSSGNDYRNWKTQQLERPGSIRYQHNPNIPRTATRKSSLLVDAETPTTGAVERPPQHTPQRVYQERQISTENQQAKDSWRPRKPRTSNIAMEVDDEIVDSPEIPTPSNKTLRRGSYARRLSSSASQALTLVKSRPTTPEGELQPSLSYDSQGSIELGDPQRMFRGSPEPCIPETQMEEEPEESVMKHPSLRYFTPESSYFSRASQQLEEPTQRSNLVRLKSMPEHAHAARRTERVVGLRY</sequence>
<feature type="compositionally biased region" description="Polar residues" evidence="1">
    <location>
        <begin position="439"/>
        <end position="448"/>
    </location>
</feature>
<feature type="region of interest" description="Disordered" evidence="1">
    <location>
        <begin position="404"/>
        <end position="460"/>
    </location>
</feature>